<dbReference type="Pfam" id="PF00847">
    <property type="entry name" value="AP2"/>
    <property type="match status" value="1"/>
</dbReference>
<evidence type="ECO:0000256" key="1">
    <source>
        <dbReference type="ARBA" id="ARBA00004123"/>
    </source>
</evidence>
<dbReference type="GO" id="GO:0003677">
    <property type="term" value="F:DNA binding"/>
    <property type="evidence" value="ECO:0007669"/>
    <property type="project" value="UniProtKB-KW"/>
</dbReference>
<keyword evidence="5" id="KW-0539">Nucleus</keyword>
<evidence type="ECO:0000256" key="3">
    <source>
        <dbReference type="ARBA" id="ARBA00023125"/>
    </source>
</evidence>
<dbReference type="PANTHER" id="PTHR32467">
    <property type="entry name" value="AP2-LIKE ETHYLENE-RESPONSIVE TRANSCRIPTION FACTOR"/>
    <property type="match status" value="1"/>
</dbReference>
<dbReference type="InterPro" id="IPR001471">
    <property type="entry name" value="AP2/ERF_dom"/>
</dbReference>
<reference evidence="8" key="1">
    <citation type="submission" date="2021-01" db="EMBL/GenBank/DDBJ databases">
        <authorList>
            <person name="Corre E."/>
            <person name="Pelletier E."/>
            <person name="Niang G."/>
            <person name="Scheremetjew M."/>
            <person name="Finn R."/>
            <person name="Kale V."/>
            <person name="Holt S."/>
            <person name="Cochrane G."/>
            <person name="Meng A."/>
            <person name="Brown T."/>
            <person name="Cohen L."/>
        </authorList>
    </citation>
    <scope>NUCLEOTIDE SEQUENCE</scope>
    <source>
        <strain evidence="8">RCC1871</strain>
    </source>
</reference>
<feature type="region of interest" description="Disordered" evidence="6">
    <location>
        <begin position="315"/>
        <end position="335"/>
    </location>
</feature>
<feature type="compositionally biased region" description="Basic and acidic residues" evidence="6">
    <location>
        <begin position="185"/>
        <end position="196"/>
    </location>
</feature>
<evidence type="ECO:0000313" key="8">
    <source>
        <dbReference type="EMBL" id="CAE0189809.1"/>
    </source>
</evidence>
<dbReference type="CDD" id="cd00018">
    <property type="entry name" value="AP2"/>
    <property type="match status" value="1"/>
</dbReference>
<evidence type="ECO:0000256" key="6">
    <source>
        <dbReference type="SAM" id="MobiDB-lite"/>
    </source>
</evidence>
<gene>
    <name evidence="8" type="ORF">CROS1456_LOCUS2898</name>
</gene>
<evidence type="ECO:0000256" key="5">
    <source>
        <dbReference type="ARBA" id="ARBA00023242"/>
    </source>
</evidence>
<sequence>MVPDQPEREGRLHDQLLELESVRSAGLLSAAEHKSKREAVISRWEESQARLETTLAENKALLHALRATVKHGSDLLSKKQMAGVRQAYLELTGLSSLPSAVPKLRDLCARCVAENFVPRRGRAGPRGAKRRAEDALDIDRETWGSWSLPDEPLDDLEDRGAPALAPATPGEVSPAPTEEEEPQEPEEKARRREWEAAKGIAAVAPVRREPLPQKRGRSGCKNGSSQYRGVTFCKHRGKWVAQVRTKGKQHNLCGYKDEEMAAKAYDKAVIKFRGKDADTNFPAEEYAEEMREMRASEVSVGEFICLLRSEAKRQNKLRREAEGRDTSDSSNPYGESLRLKSCRTWLSRTLGQGPPPLAGLATPSPALVTTATAQNPTAAAQAHGQLHLQLLKCLQPSVVDQLQAVDAQIKQMQLVEQLNKVVQSQRQINLLVEQLLCPLGQAGALLAGRHGDFASGPVRPASLAHQLEQHREHAAPNLKKE</sequence>
<protein>
    <recommendedName>
        <fullName evidence="7">AP2/ERF domain-containing protein</fullName>
    </recommendedName>
</protein>
<evidence type="ECO:0000256" key="4">
    <source>
        <dbReference type="ARBA" id="ARBA00023163"/>
    </source>
</evidence>
<accession>A0A7S3FME6</accession>
<evidence type="ECO:0000259" key="7">
    <source>
        <dbReference type="PROSITE" id="PS51032"/>
    </source>
</evidence>
<keyword evidence="2" id="KW-0805">Transcription regulation</keyword>
<evidence type="ECO:0000256" key="2">
    <source>
        <dbReference type="ARBA" id="ARBA00023015"/>
    </source>
</evidence>
<keyword evidence="3" id="KW-0238">DNA-binding</keyword>
<comment type="subcellular location">
    <subcellularLocation>
        <location evidence="1">Nucleus</location>
    </subcellularLocation>
</comment>
<dbReference type="SUPFAM" id="SSF54171">
    <property type="entry name" value="DNA-binding domain"/>
    <property type="match status" value="1"/>
</dbReference>
<feature type="domain" description="AP2/ERF" evidence="7">
    <location>
        <begin position="226"/>
        <end position="282"/>
    </location>
</feature>
<dbReference type="PROSITE" id="PS51032">
    <property type="entry name" value="AP2_ERF"/>
    <property type="match status" value="1"/>
</dbReference>
<dbReference type="InterPro" id="IPR016177">
    <property type="entry name" value="DNA-bd_dom_sf"/>
</dbReference>
<proteinExistence type="predicted"/>
<feature type="region of interest" description="Disordered" evidence="6">
    <location>
        <begin position="143"/>
        <end position="199"/>
    </location>
</feature>
<dbReference type="GO" id="GO:0005634">
    <property type="term" value="C:nucleus"/>
    <property type="evidence" value="ECO:0007669"/>
    <property type="project" value="UniProtKB-SubCell"/>
</dbReference>
<dbReference type="AlphaFoldDB" id="A0A7S3FME6"/>
<dbReference type="InterPro" id="IPR036955">
    <property type="entry name" value="AP2/ERF_dom_sf"/>
</dbReference>
<organism evidence="8">
    <name type="scientific">Chloropicon roscoffensis</name>
    <dbReference type="NCBI Taxonomy" id="1461544"/>
    <lineage>
        <taxon>Eukaryota</taxon>
        <taxon>Viridiplantae</taxon>
        <taxon>Chlorophyta</taxon>
        <taxon>Chloropicophyceae</taxon>
        <taxon>Chloropicales</taxon>
        <taxon>Chloropicaceae</taxon>
        <taxon>Chloropicon</taxon>
    </lineage>
</organism>
<dbReference type="EMBL" id="HBHZ01003767">
    <property type="protein sequence ID" value="CAE0189809.1"/>
    <property type="molecule type" value="Transcribed_RNA"/>
</dbReference>
<name>A0A7S3FME6_9CHLO</name>
<dbReference type="GO" id="GO:0003700">
    <property type="term" value="F:DNA-binding transcription factor activity"/>
    <property type="evidence" value="ECO:0007669"/>
    <property type="project" value="InterPro"/>
</dbReference>
<feature type="compositionally biased region" description="Basic and acidic residues" evidence="6">
    <location>
        <begin position="315"/>
        <end position="327"/>
    </location>
</feature>
<keyword evidence="4" id="KW-0804">Transcription</keyword>
<dbReference type="PANTHER" id="PTHR32467:SF213">
    <property type="entry name" value="OS03G0770700 PROTEIN"/>
    <property type="match status" value="1"/>
</dbReference>
<dbReference type="Gene3D" id="3.30.730.10">
    <property type="entry name" value="AP2/ERF domain"/>
    <property type="match status" value="1"/>
</dbReference>
<dbReference type="SMART" id="SM00380">
    <property type="entry name" value="AP2"/>
    <property type="match status" value="1"/>
</dbReference>